<keyword evidence="9" id="KW-0788">Thiol protease</keyword>
<evidence type="ECO:0000256" key="3">
    <source>
        <dbReference type="ARBA" id="ARBA00008455"/>
    </source>
</evidence>
<dbReference type="PRINTS" id="PR00705">
    <property type="entry name" value="PAPAIN"/>
</dbReference>
<sequence length="470" mass="53351">MFRFVPGRLLVIICVIIVWAQCVLYGGPALLVAADTPANCSFDAVSGKWMFYIGPGGQSNKIDCSKPWHAVSQWSAMLHFPDVAVDKNGMTGFWTLIYNQAFEAVIHGRKFFGFFEYEVIDRKHVLSFCNITTGWVHNSDGRNWACFKGERVTGPGVGDPPQSYTVEEIDEERLYKPNDEFVEKINKHQPSWTAKHYSRYDNMTMGDMQRRAGGKKWKNAYPPPTIPDKITQIESASLPDQFDWRDVGGVTFVPDVRDQGICGSCYAFASTALQESRYRVLTNNSIRLVLSPQEIVSCSEYAQKCDGGFPYLIAGKYGQDFGLVDDSCFPYTEYNEPCRPVTCRRFRTSDYHYIGGFYGACNEDLMKIELLRNGPVAVSFEVYDDFLFYTGGIYHHTQLTDRFNPWKTTNHVVLVVGYGYAGDDPDTGEKFWIVQNTWGDAWGEQGYFRIRRGTNEVNIESMAVATLPRP</sequence>
<dbReference type="PANTHER" id="PTHR12411">
    <property type="entry name" value="CYSTEINE PROTEASE FAMILY C1-RELATED"/>
    <property type="match status" value="1"/>
</dbReference>
<dbReference type="Pfam" id="PF08773">
    <property type="entry name" value="CathepsinC_exc"/>
    <property type="match status" value="1"/>
</dbReference>
<evidence type="ECO:0000256" key="9">
    <source>
        <dbReference type="ARBA" id="ARBA00022807"/>
    </source>
</evidence>
<dbReference type="PROSITE" id="PS00640">
    <property type="entry name" value="THIOL_PROTEASE_ASN"/>
    <property type="match status" value="1"/>
</dbReference>
<comment type="catalytic activity">
    <reaction evidence="1">
        <text>Release of an N-terminal dipeptide, Xaa-Yaa-|-Zaa-, except when Xaa is Arg or Lys, or Yaa or Zaa is Pro.</text>
        <dbReference type="EC" id="3.4.14.1"/>
    </reaction>
</comment>
<evidence type="ECO:0000256" key="14">
    <source>
        <dbReference type="ARBA" id="ARBA00032961"/>
    </source>
</evidence>
<evidence type="ECO:0000313" key="17">
    <source>
        <dbReference type="EnsemblMetazoa" id="XP_038051524.1"/>
    </source>
</evidence>
<evidence type="ECO:0000256" key="13">
    <source>
        <dbReference type="ARBA" id="ARBA00030778"/>
    </source>
</evidence>
<proteinExistence type="inferred from homology"/>
<organism evidence="17 18">
    <name type="scientific">Patiria miniata</name>
    <name type="common">Bat star</name>
    <name type="synonym">Asterina miniata</name>
    <dbReference type="NCBI Taxonomy" id="46514"/>
    <lineage>
        <taxon>Eukaryota</taxon>
        <taxon>Metazoa</taxon>
        <taxon>Echinodermata</taxon>
        <taxon>Eleutherozoa</taxon>
        <taxon>Asterozoa</taxon>
        <taxon>Asteroidea</taxon>
        <taxon>Valvatacea</taxon>
        <taxon>Valvatida</taxon>
        <taxon>Asterinidae</taxon>
        <taxon>Patiria</taxon>
    </lineage>
</organism>
<dbReference type="Pfam" id="PF00112">
    <property type="entry name" value="Peptidase_C1"/>
    <property type="match status" value="1"/>
</dbReference>
<comment type="cofactor">
    <cofactor evidence="2">
        <name>chloride</name>
        <dbReference type="ChEBI" id="CHEBI:17996"/>
    </cofactor>
</comment>
<evidence type="ECO:0000313" key="18">
    <source>
        <dbReference type="Proteomes" id="UP000887568"/>
    </source>
</evidence>
<dbReference type="GO" id="GO:0008234">
    <property type="term" value="F:cysteine-type peptidase activity"/>
    <property type="evidence" value="ECO:0007669"/>
    <property type="project" value="UniProtKB-KW"/>
</dbReference>
<dbReference type="Gene3D" id="3.90.70.10">
    <property type="entry name" value="Cysteine proteinases"/>
    <property type="match status" value="1"/>
</dbReference>
<dbReference type="FunFam" id="2.40.128.80:FF:000003">
    <property type="entry name" value="Cathepsin C"/>
    <property type="match status" value="1"/>
</dbReference>
<comment type="function">
    <text evidence="15">Thiol protease. Has dipeptidylpeptidase activity. Active against a broad range of dipeptide substrates composed of both polar and hydrophobic amino acids. Proline cannot occupy the P1 position and arginine cannot occupy the P2 position of the substrate. Can act as both an exopeptidase and endopeptidase. Activates serine proteases such as elastase, cathepsin G and granzymes A and B.</text>
</comment>
<dbReference type="EnsemblMetazoa" id="XM_038195596.1">
    <property type="protein sequence ID" value="XP_038051524.1"/>
    <property type="gene ID" value="LOC119724512"/>
</dbReference>
<feature type="domain" description="Peptidase C1A papain C-terminal" evidence="16">
    <location>
        <begin position="238"/>
        <end position="467"/>
    </location>
</feature>
<keyword evidence="18" id="KW-1185">Reference proteome</keyword>
<evidence type="ECO:0000256" key="2">
    <source>
        <dbReference type="ARBA" id="ARBA00001923"/>
    </source>
</evidence>
<dbReference type="InterPro" id="IPR038765">
    <property type="entry name" value="Papain-like_cys_pep_sf"/>
</dbReference>
<dbReference type="SMART" id="SM00645">
    <property type="entry name" value="Pept_C1"/>
    <property type="match status" value="1"/>
</dbReference>
<dbReference type="GO" id="GO:0006508">
    <property type="term" value="P:proteolysis"/>
    <property type="evidence" value="ECO:0007669"/>
    <property type="project" value="UniProtKB-KW"/>
</dbReference>
<evidence type="ECO:0000256" key="1">
    <source>
        <dbReference type="ARBA" id="ARBA00000738"/>
    </source>
</evidence>
<evidence type="ECO:0000256" key="10">
    <source>
        <dbReference type="ARBA" id="ARBA00023214"/>
    </source>
</evidence>
<protein>
    <recommendedName>
        <fullName evidence="6">Dipeptidyl peptidase 1</fullName>
        <ecNumber evidence="5">3.4.14.1</ecNumber>
    </recommendedName>
    <alternativeName>
        <fullName evidence="12">Cathepsin C</fullName>
    </alternativeName>
    <alternativeName>
        <fullName evidence="11">Cathepsin J</fullName>
    </alternativeName>
    <alternativeName>
        <fullName evidence="14">Dipeptidyl peptidase I</fullName>
    </alternativeName>
    <alternativeName>
        <fullName evidence="13">Dipeptidyl transferase</fullName>
    </alternativeName>
</protein>
<dbReference type="SUPFAM" id="SSF54001">
    <property type="entry name" value="Cysteine proteinases"/>
    <property type="match status" value="1"/>
</dbReference>
<reference evidence="17" key="1">
    <citation type="submission" date="2022-11" db="UniProtKB">
        <authorList>
            <consortium name="EnsemblMetazoa"/>
        </authorList>
    </citation>
    <scope>IDENTIFICATION</scope>
</reference>
<evidence type="ECO:0000256" key="15">
    <source>
        <dbReference type="ARBA" id="ARBA00045556"/>
    </source>
</evidence>
<dbReference type="OrthoDB" id="3789175at2759"/>
<dbReference type="EC" id="3.4.14.1" evidence="5"/>
<dbReference type="SUPFAM" id="SSF75001">
    <property type="entry name" value="Dipeptidyl peptidase I (cathepsin C), exclusion domain"/>
    <property type="match status" value="1"/>
</dbReference>
<evidence type="ECO:0000256" key="6">
    <source>
        <dbReference type="ARBA" id="ARBA00014709"/>
    </source>
</evidence>
<dbReference type="InterPro" id="IPR000169">
    <property type="entry name" value="Pept_cys_AS"/>
</dbReference>
<dbReference type="RefSeq" id="XP_038051524.1">
    <property type="nucleotide sequence ID" value="XM_038195596.1"/>
</dbReference>
<dbReference type="Gene3D" id="2.40.128.80">
    <property type="entry name" value="Cathepsin C, exclusion domain"/>
    <property type="match status" value="1"/>
</dbReference>
<dbReference type="AlphaFoldDB" id="A0A913ZJK3"/>
<comment type="subunit">
    <text evidence="4">Tetramer of heterotrimers consisting of exclusion domain, heavy- and light chains.</text>
</comment>
<dbReference type="InterPro" id="IPR014882">
    <property type="entry name" value="CathepsinC_exc"/>
</dbReference>
<evidence type="ECO:0000256" key="8">
    <source>
        <dbReference type="ARBA" id="ARBA00022801"/>
    </source>
</evidence>
<evidence type="ECO:0000256" key="11">
    <source>
        <dbReference type="ARBA" id="ARBA00029762"/>
    </source>
</evidence>
<evidence type="ECO:0000259" key="16">
    <source>
        <dbReference type="SMART" id="SM00645"/>
    </source>
</evidence>
<keyword evidence="7" id="KW-0645">Protease</keyword>
<accession>A0A913ZJK3</accession>
<dbReference type="InterPro" id="IPR025661">
    <property type="entry name" value="Pept_asp_AS"/>
</dbReference>
<evidence type="ECO:0000256" key="12">
    <source>
        <dbReference type="ARBA" id="ARBA00029779"/>
    </source>
</evidence>
<dbReference type="OMA" id="ESMAVGI"/>
<dbReference type="GO" id="GO:0008239">
    <property type="term" value="F:dipeptidyl-peptidase activity"/>
    <property type="evidence" value="ECO:0007669"/>
    <property type="project" value="UniProtKB-EC"/>
</dbReference>
<dbReference type="PROSITE" id="PS00139">
    <property type="entry name" value="THIOL_PROTEASE_CYS"/>
    <property type="match status" value="1"/>
</dbReference>
<evidence type="ECO:0000256" key="7">
    <source>
        <dbReference type="ARBA" id="ARBA00022670"/>
    </source>
</evidence>
<dbReference type="InterPro" id="IPR036496">
    <property type="entry name" value="CathepsinC_exc_dom_sf"/>
</dbReference>
<keyword evidence="8" id="KW-0378">Hydrolase</keyword>
<comment type="similarity">
    <text evidence="3">Belongs to the peptidase C1 family.</text>
</comment>
<evidence type="ECO:0000256" key="4">
    <source>
        <dbReference type="ARBA" id="ARBA00011610"/>
    </source>
</evidence>
<dbReference type="GeneID" id="119724512"/>
<dbReference type="Proteomes" id="UP000887568">
    <property type="component" value="Unplaced"/>
</dbReference>
<keyword evidence="10" id="KW-0868">Chloride</keyword>
<dbReference type="InterPro" id="IPR013128">
    <property type="entry name" value="Peptidase_C1A"/>
</dbReference>
<dbReference type="InterPro" id="IPR000668">
    <property type="entry name" value="Peptidase_C1A_C"/>
</dbReference>
<evidence type="ECO:0000256" key="5">
    <source>
        <dbReference type="ARBA" id="ARBA00012059"/>
    </source>
</evidence>
<name>A0A913ZJK3_PATMI</name>